<dbReference type="InterPro" id="IPR026325">
    <property type="entry name" value="DUF932"/>
</dbReference>
<organism evidence="1 2">
    <name type="scientific">Georgenia thermotolerans</name>
    <dbReference type="NCBI Taxonomy" id="527326"/>
    <lineage>
        <taxon>Bacteria</taxon>
        <taxon>Bacillati</taxon>
        <taxon>Actinomycetota</taxon>
        <taxon>Actinomycetes</taxon>
        <taxon>Micrococcales</taxon>
        <taxon>Bogoriellaceae</taxon>
        <taxon>Georgenia</taxon>
    </lineage>
</organism>
<gene>
    <name evidence="1" type="ORF">GB883_03290</name>
</gene>
<evidence type="ECO:0000313" key="1">
    <source>
        <dbReference type="EMBL" id="KAE8765559.1"/>
    </source>
</evidence>
<accession>A0A7J5UTF1</accession>
<evidence type="ECO:0000313" key="2">
    <source>
        <dbReference type="Proteomes" id="UP000451860"/>
    </source>
</evidence>
<protein>
    <submittedName>
        <fullName evidence="1">DUF932 domain-containing protein</fullName>
    </submittedName>
</protein>
<dbReference type="OrthoDB" id="5141542at2"/>
<comment type="caution">
    <text evidence="1">The sequence shown here is derived from an EMBL/GenBank/DDBJ whole genome shotgun (WGS) entry which is preliminary data.</text>
</comment>
<dbReference type="EMBL" id="WHJE01000008">
    <property type="protein sequence ID" value="KAE8765559.1"/>
    <property type="molecule type" value="Genomic_DNA"/>
</dbReference>
<dbReference type="Pfam" id="PF06067">
    <property type="entry name" value="DUF932"/>
    <property type="match status" value="1"/>
</dbReference>
<dbReference type="InterPro" id="IPR017686">
    <property type="entry name" value="Phg/plasmid-like_prot"/>
</dbReference>
<dbReference type="RefSeq" id="WP_152201000.1">
    <property type="nucleotide sequence ID" value="NZ_VUKF01000005.1"/>
</dbReference>
<dbReference type="AlphaFoldDB" id="A0A7J5UTF1"/>
<sequence>MSLETLQTLNTQTLIGNTAHRGTAWHYRAELQGDEPNHYPGPIPVEDVARRLFGWHAESRAIAVERPADARTMTHESPKGEPMRWMVVPGRQAIVRSDRRDGHVLGVFTDAYVPHPYTEYLLTSLANIVDDSLSVSSAGLLKGGAVAWVEVSVPESITTPEGVEFRPNLLATTTLDGSLATTYKRTVTDVVCDNTRNAALRERGQDLKIRHSRSSHLKLGAAREALALVHTTADAFAAEVARLCQIDVSRHMWGRFLDAWVPTTGAHGEKLPAKALRHAEKKRESLAGLYRHDRRVEPWAGTAHAVLQAVNTYEHHHSPTRGETSRAQRNMLRTVTGAYAALDTTAWKTLQRVLADERAVAAV</sequence>
<reference evidence="1 2" key="1">
    <citation type="submission" date="2019-10" db="EMBL/GenBank/DDBJ databases">
        <title>Georgenia wutianyii sp. nov. and Georgenia yuyongxinii sp. nov. isolated from plateau pika (Ochotona curzoniae) in the Qinghai-Tibet plateau of China.</title>
        <authorList>
            <person name="Tian Z."/>
        </authorList>
    </citation>
    <scope>NUCLEOTIDE SEQUENCE [LARGE SCALE GENOMIC DNA]</scope>
    <source>
        <strain evidence="1 2">DSM 21501</strain>
    </source>
</reference>
<name>A0A7J5UTF1_9MICO</name>
<keyword evidence="2" id="KW-1185">Reference proteome</keyword>
<dbReference type="Proteomes" id="UP000451860">
    <property type="component" value="Unassembled WGS sequence"/>
</dbReference>
<dbReference type="NCBIfam" id="TIGR03299">
    <property type="entry name" value="LGT_TIGR03299"/>
    <property type="match status" value="1"/>
</dbReference>
<proteinExistence type="predicted"/>